<sequence length="299" mass="32194">MAEDGQDEDAREESAREEGEADAHLARVRNRAEDEAVTEASHLSPRLVYHVVLRAGEEELHRPTGSLIWSGIAAGMLISASVLAEAVFRAYLPEAGWRPLVENIGYTVGFLLVILSRMQLFTENTISTVLPFLTRPTPRCGLDVMRLWGIVLGANVVGGFVAAAFFALTQGLPPEIGAAMVELSHHATGAGAWAGFAKAIPAGVLIAALVWMLSSGDHENFWIIFTFTWLIAAGDFTHIVAGSVEMAYLMLLGELGPGRALFSFFLPVLAGNVVGGTLVFTLTAWGQVREEVLPDRLPD</sequence>
<evidence type="ECO:0000256" key="4">
    <source>
        <dbReference type="ARBA" id="ARBA00023136"/>
    </source>
</evidence>
<feature type="region of interest" description="Disordered" evidence="5">
    <location>
        <begin position="1"/>
        <end position="25"/>
    </location>
</feature>
<dbReference type="GO" id="GO:0005886">
    <property type="term" value="C:plasma membrane"/>
    <property type="evidence" value="ECO:0007669"/>
    <property type="project" value="TreeGrafter"/>
</dbReference>
<organism evidence="7 8">
    <name type="scientific">Limimaricola pyoseonensis</name>
    <dbReference type="NCBI Taxonomy" id="521013"/>
    <lineage>
        <taxon>Bacteria</taxon>
        <taxon>Pseudomonadati</taxon>
        <taxon>Pseudomonadota</taxon>
        <taxon>Alphaproteobacteria</taxon>
        <taxon>Rhodobacterales</taxon>
        <taxon>Paracoccaceae</taxon>
        <taxon>Limimaricola</taxon>
    </lineage>
</organism>
<accession>A0A1G7EV48</accession>
<feature type="transmembrane region" description="Helical" evidence="6">
    <location>
        <begin position="147"/>
        <end position="172"/>
    </location>
</feature>
<keyword evidence="4 6" id="KW-0472">Membrane</keyword>
<dbReference type="InterPro" id="IPR000292">
    <property type="entry name" value="For/NO2_transpt"/>
</dbReference>
<gene>
    <name evidence="7" type="ORF">SAMN04488567_2307</name>
</gene>
<evidence type="ECO:0000256" key="1">
    <source>
        <dbReference type="ARBA" id="ARBA00004141"/>
    </source>
</evidence>
<dbReference type="OrthoDB" id="261587at2"/>
<dbReference type="RefSeq" id="WP_090112092.1">
    <property type="nucleotide sequence ID" value="NZ_FNAT01000003.1"/>
</dbReference>
<feature type="transmembrane region" description="Helical" evidence="6">
    <location>
        <begin position="192"/>
        <end position="214"/>
    </location>
</feature>
<proteinExistence type="predicted"/>
<dbReference type="PANTHER" id="PTHR30520">
    <property type="entry name" value="FORMATE TRANSPORTER-RELATED"/>
    <property type="match status" value="1"/>
</dbReference>
<dbReference type="Pfam" id="PF01226">
    <property type="entry name" value="Form_Nir_trans"/>
    <property type="match status" value="1"/>
</dbReference>
<protein>
    <submittedName>
        <fullName evidence="7">Formate/nitrite transporter FocA, FNT family</fullName>
    </submittedName>
</protein>
<evidence type="ECO:0000256" key="3">
    <source>
        <dbReference type="ARBA" id="ARBA00022989"/>
    </source>
</evidence>
<reference evidence="8" key="1">
    <citation type="submission" date="2016-10" db="EMBL/GenBank/DDBJ databases">
        <authorList>
            <person name="Varghese N."/>
            <person name="Submissions S."/>
        </authorList>
    </citation>
    <scope>NUCLEOTIDE SEQUENCE [LARGE SCALE GENOMIC DNA]</scope>
    <source>
        <strain evidence="8">DSM 21424</strain>
    </source>
</reference>
<keyword evidence="8" id="KW-1185">Reference proteome</keyword>
<dbReference type="AlphaFoldDB" id="A0A1G7EV48"/>
<feature type="compositionally biased region" description="Acidic residues" evidence="5">
    <location>
        <begin position="1"/>
        <end position="11"/>
    </location>
</feature>
<evidence type="ECO:0000256" key="5">
    <source>
        <dbReference type="SAM" id="MobiDB-lite"/>
    </source>
</evidence>
<keyword evidence="2 6" id="KW-0812">Transmembrane</keyword>
<feature type="compositionally biased region" description="Basic and acidic residues" evidence="5">
    <location>
        <begin position="12"/>
        <end position="25"/>
    </location>
</feature>
<dbReference type="InterPro" id="IPR023271">
    <property type="entry name" value="Aquaporin-like"/>
</dbReference>
<keyword evidence="3 6" id="KW-1133">Transmembrane helix</keyword>
<feature type="transmembrane region" description="Helical" evidence="6">
    <location>
        <begin position="67"/>
        <end position="92"/>
    </location>
</feature>
<dbReference type="STRING" id="521013.SAMN04488567_2307"/>
<comment type="subcellular location">
    <subcellularLocation>
        <location evidence="1">Membrane</location>
        <topology evidence="1">Multi-pass membrane protein</topology>
    </subcellularLocation>
</comment>
<feature type="transmembrane region" description="Helical" evidence="6">
    <location>
        <begin position="261"/>
        <end position="286"/>
    </location>
</feature>
<evidence type="ECO:0000256" key="2">
    <source>
        <dbReference type="ARBA" id="ARBA00022692"/>
    </source>
</evidence>
<dbReference type="Gene3D" id="1.20.1080.10">
    <property type="entry name" value="Glycerol uptake facilitator protein"/>
    <property type="match status" value="1"/>
</dbReference>
<dbReference type="GO" id="GO:0015499">
    <property type="term" value="F:formate transmembrane transporter activity"/>
    <property type="evidence" value="ECO:0007669"/>
    <property type="project" value="TreeGrafter"/>
</dbReference>
<dbReference type="EMBL" id="FNAT01000003">
    <property type="protein sequence ID" value="SDE67564.1"/>
    <property type="molecule type" value="Genomic_DNA"/>
</dbReference>
<evidence type="ECO:0000313" key="7">
    <source>
        <dbReference type="EMBL" id="SDE67564.1"/>
    </source>
</evidence>
<evidence type="ECO:0000313" key="8">
    <source>
        <dbReference type="Proteomes" id="UP000198922"/>
    </source>
</evidence>
<evidence type="ECO:0000256" key="6">
    <source>
        <dbReference type="SAM" id="Phobius"/>
    </source>
</evidence>
<dbReference type="Proteomes" id="UP000198922">
    <property type="component" value="Unassembled WGS sequence"/>
</dbReference>
<dbReference type="PANTHER" id="PTHR30520:SF2">
    <property type="entry name" value="INNER MEMBRANE PROTEIN YFDC"/>
    <property type="match status" value="1"/>
</dbReference>
<feature type="transmembrane region" description="Helical" evidence="6">
    <location>
        <begin position="221"/>
        <end position="241"/>
    </location>
</feature>
<name>A0A1G7EV48_9RHOB</name>